<reference evidence="7 8" key="1">
    <citation type="journal article" date="2013" name="Mar. Genomics">
        <title>Expression of sulfatases in Rhodopirellula baltica and the diversity of sulfatases in the genus Rhodopirellula.</title>
        <authorList>
            <person name="Wegner C.E."/>
            <person name="Richter-Heitmann T."/>
            <person name="Klindworth A."/>
            <person name="Klockow C."/>
            <person name="Richter M."/>
            <person name="Achstetter T."/>
            <person name="Glockner F.O."/>
            <person name="Harder J."/>
        </authorList>
    </citation>
    <scope>NUCLEOTIDE SEQUENCE [LARGE SCALE GENOMIC DNA]</scope>
    <source>
        <strain evidence="7 8">SM41</strain>
    </source>
</reference>
<keyword evidence="8" id="KW-1185">Reference proteome</keyword>
<feature type="region of interest" description="Disordered" evidence="6">
    <location>
        <begin position="171"/>
        <end position="197"/>
    </location>
</feature>
<sequence length="656" mass="72267">MASQHSTASHRLDTRCLCNLVGKTADTQNELNASGRGTHVIRQPQAKRPRNEIMVKRSALIAMAGLVSFGCASKDVGRTAATSNSIPVATAAVATSSRETATKALSASDNPHPIPVIRLASAKQNDNPQNSLIEAQSGDLTITEVTTPEVGGAEVGGAEDKVAEDAVAEDNVADGEGQDANLDDSLEFDDDSFDSEQMPPPLLAGASDVGSGLPLQDVVASVQSYFPMLQVAYLERNRTSGDQLAAWGEFDTKLKARSESQPLGFYENYQNGLGVYQPLYRGGEIYSGYRIGRGVFEPWYQERQTNEGGEFKAGFQLPLLRDKNIDARRADLWRATYDRQMAEPEIRDAVIQTIRDASIAYWIWVASGRQVKIGEAALELAERRNRQVARRVEEGDLGEPVLADNQRAIMQRKGKLTDLRRKRTQTAVKLSLFLRDGSANPRIPAETELPDFPEVVPYDLAQLNADIQYAAQLRPELTILDTQMRKVRVDLAEACNETLPVLDAFSNVSQDVGEPTSSKRDKSELELEVGFEFEMPVQRRKGLGKMRSARAKLNQIAVKRQYTIEKISTEVQTAVAALDAAYQRVQQIADSVEISEKLAQVERRKFELGESDLLAVFLREQIAIEAASDLVAAKLEYFAARADYTAALAYEYPVTF</sequence>
<accession>M5TRR8</accession>
<feature type="region of interest" description="Disordered" evidence="6">
    <location>
        <begin position="122"/>
        <end position="142"/>
    </location>
</feature>
<comment type="subcellular location">
    <subcellularLocation>
        <location evidence="1">Cell outer membrane</location>
    </subcellularLocation>
</comment>
<dbReference type="AlphaFoldDB" id="M5TRR8"/>
<organism evidence="7 8">
    <name type="scientific">Rhodopirellula sallentina SM41</name>
    <dbReference type="NCBI Taxonomy" id="1263870"/>
    <lineage>
        <taxon>Bacteria</taxon>
        <taxon>Pseudomonadati</taxon>
        <taxon>Planctomycetota</taxon>
        <taxon>Planctomycetia</taxon>
        <taxon>Pirellulales</taxon>
        <taxon>Pirellulaceae</taxon>
        <taxon>Rhodopirellula</taxon>
    </lineage>
</organism>
<feature type="compositionally biased region" description="Polar residues" evidence="6">
    <location>
        <begin position="122"/>
        <end position="140"/>
    </location>
</feature>
<gene>
    <name evidence="7" type="ORF">RSSM_06696</name>
</gene>
<evidence type="ECO:0000256" key="6">
    <source>
        <dbReference type="SAM" id="MobiDB-lite"/>
    </source>
</evidence>
<evidence type="ECO:0000256" key="2">
    <source>
        <dbReference type="ARBA" id="ARBA00022452"/>
    </source>
</evidence>
<evidence type="ECO:0000256" key="5">
    <source>
        <dbReference type="ARBA" id="ARBA00023237"/>
    </source>
</evidence>
<dbReference type="GO" id="GO:0009279">
    <property type="term" value="C:cell outer membrane"/>
    <property type="evidence" value="ECO:0007669"/>
    <property type="project" value="UniProtKB-SubCell"/>
</dbReference>
<keyword evidence="2" id="KW-1134">Transmembrane beta strand</keyword>
<protein>
    <submittedName>
        <fullName evidence="7">Outer membrane component of multidrug efflux pump</fullName>
    </submittedName>
</protein>
<dbReference type="Gene3D" id="1.20.1600.10">
    <property type="entry name" value="Outer membrane efflux proteins (OEP)"/>
    <property type="match status" value="1"/>
</dbReference>
<dbReference type="Proteomes" id="UP000011885">
    <property type="component" value="Unassembled WGS sequence"/>
</dbReference>
<evidence type="ECO:0000313" key="8">
    <source>
        <dbReference type="Proteomes" id="UP000011885"/>
    </source>
</evidence>
<comment type="caution">
    <text evidence="7">The sequence shown here is derived from an EMBL/GenBank/DDBJ whole genome shotgun (WGS) entry which is preliminary data.</text>
</comment>
<dbReference type="PANTHER" id="PTHR30026:SF21">
    <property type="entry name" value="SLR1270 PROTEIN"/>
    <property type="match status" value="1"/>
</dbReference>
<dbReference type="EMBL" id="ANOH01000472">
    <property type="protein sequence ID" value="EMI51882.1"/>
    <property type="molecule type" value="Genomic_DNA"/>
</dbReference>
<evidence type="ECO:0000256" key="1">
    <source>
        <dbReference type="ARBA" id="ARBA00004442"/>
    </source>
</evidence>
<keyword evidence="3" id="KW-0812">Transmembrane</keyword>
<proteinExistence type="predicted"/>
<keyword evidence="5" id="KW-0998">Cell outer membrane</keyword>
<evidence type="ECO:0000256" key="3">
    <source>
        <dbReference type="ARBA" id="ARBA00022692"/>
    </source>
</evidence>
<dbReference type="SUPFAM" id="SSF56954">
    <property type="entry name" value="Outer membrane efflux proteins (OEP)"/>
    <property type="match status" value="1"/>
</dbReference>
<keyword evidence="4" id="KW-0472">Membrane</keyword>
<evidence type="ECO:0000256" key="4">
    <source>
        <dbReference type="ARBA" id="ARBA00023136"/>
    </source>
</evidence>
<dbReference type="GO" id="GO:1990281">
    <property type="term" value="C:efflux pump complex"/>
    <property type="evidence" value="ECO:0007669"/>
    <property type="project" value="TreeGrafter"/>
</dbReference>
<evidence type="ECO:0000313" key="7">
    <source>
        <dbReference type="EMBL" id="EMI51882.1"/>
    </source>
</evidence>
<feature type="compositionally biased region" description="Acidic residues" evidence="6">
    <location>
        <begin position="171"/>
        <end position="194"/>
    </location>
</feature>
<name>M5TRR8_9BACT</name>
<dbReference type="InterPro" id="IPR051906">
    <property type="entry name" value="TolC-like"/>
</dbReference>
<dbReference type="GO" id="GO:0015562">
    <property type="term" value="F:efflux transmembrane transporter activity"/>
    <property type="evidence" value="ECO:0007669"/>
    <property type="project" value="InterPro"/>
</dbReference>
<dbReference type="PANTHER" id="PTHR30026">
    <property type="entry name" value="OUTER MEMBRANE PROTEIN TOLC"/>
    <property type="match status" value="1"/>
</dbReference>
<dbReference type="PATRIC" id="fig|1263870.3.peg.7103"/>
<dbReference type="GO" id="GO:0015288">
    <property type="term" value="F:porin activity"/>
    <property type="evidence" value="ECO:0007669"/>
    <property type="project" value="TreeGrafter"/>
</dbReference>